<dbReference type="GO" id="GO:0009007">
    <property type="term" value="F:site-specific DNA-methyltransferase (adenine-specific) activity"/>
    <property type="evidence" value="ECO:0007669"/>
    <property type="project" value="UniProtKB-EC"/>
</dbReference>
<keyword evidence="1" id="KW-0489">Methyltransferase</keyword>
<gene>
    <name evidence="6" type="ORF">GV832_03220</name>
</gene>
<dbReference type="GO" id="GO:0008170">
    <property type="term" value="F:N-methyltransferase activity"/>
    <property type="evidence" value="ECO:0007669"/>
    <property type="project" value="InterPro"/>
</dbReference>
<dbReference type="EMBL" id="JAABNR010000002">
    <property type="protein sequence ID" value="NBZ86578.1"/>
    <property type="molecule type" value="Genomic_DNA"/>
</dbReference>
<dbReference type="EC" id="2.1.1.-" evidence="4"/>
<keyword evidence="2" id="KW-0808">Transferase</keyword>
<evidence type="ECO:0000313" key="6">
    <source>
        <dbReference type="EMBL" id="NBZ86578.1"/>
    </source>
</evidence>
<organism evidence="6 7">
    <name type="scientific">Stagnihabitans tardus</name>
    <dbReference type="NCBI Taxonomy" id="2699202"/>
    <lineage>
        <taxon>Bacteria</taxon>
        <taxon>Pseudomonadati</taxon>
        <taxon>Pseudomonadota</taxon>
        <taxon>Alphaproteobacteria</taxon>
        <taxon>Rhodobacterales</taxon>
        <taxon>Paracoccaceae</taxon>
        <taxon>Stagnihabitans</taxon>
    </lineage>
</organism>
<comment type="similarity">
    <text evidence="4">Belongs to the N(4)/N(6)-methyltransferase family.</text>
</comment>
<protein>
    <recommendedName>
        <fullName evidence="4">Methyltransferase</fullName>
        <ecNumber evidence="4">2.1.1.-</ecNumber>
    </recommendedName>
</protein>
<dbReference type="AlphaFoldDB" id="A0AAE4Y679"/>
<dbReference type="SUPFAM" id="SSF53335">
    <property type="entry name" value="S-adenosyl-L-methionine-dependent methyltransferases"/>
    <property type="match status" value="2"/>
</dbReference>
<keyword evidence="7" id="KW-1185">Reference proteome</keyword>
<evidence type="ECO:0000259" key="5">
    <source>
        <dbReference type="Pfam" id="PF01555"/>
    </source>
</evidence>
<dbReference type="Gene3D" id="3.40.50.150">
    <property type="entry name" value="Vaccinia Virus protein VP39"/>
    <property type="match status" value="2"/>
</dbReference>
<dbReference type="Pfam" id="PF01555">
    <property type="entry name" value="N6_N4_Mtase"/>
    <property type="match status" value="1"/>
</dbReference>
<feature type="domain" description="DNA methylase N-4/N-6" evidence="5">
    <location>
        <begin position="46"/>
        <end position="115"/>
    </location>
</feature>
<comment type="caution">
    <text evidence="6">The sequence shown here is derived from an EMBL/GenBank/DDBJ whole genome shotgun (WGS) entry which is preliminary data.</text>
</comment>
<evidence type="ECO:0000256" key="3">
    <source>
        <dbReference type="ARBA" id="ARBA00047942"/>
    </source>
</evidence>
<dbReference type="PRINTS" id="PR00508">
    <property type="entry name" value="S21N4MTFRASE"/>
</dbReference>
<evidence type="ECO:0000256" key="1">
    <source>
        <dbReference type="ARBA" id="ARBA00022603"/>
    </source>
</evidence>
<dbReference type="RefSeq" id="WP_168773378.1">
    <property type="nucleotide sequence ID" value="NZ_JAABNR010000002.1"/>
</dbReference>
<evidence type="ECO:0000256" key="2">
    <source>
        <dbReference type="ARBA" id="ARBA00022679"/>
    </source>
</evidence>
<dbReference type="Proteomes" id="UP001193501">
    <property type="component" value="Unassembled WGS sequence"/>
</dbReference>
<proteinExistence type="inferred from homology"/>
<reference evidence="6" key="1">
    <citation type="submission" date="2020-01" db="EMBL/GenBank/DDBJ databases">
        <authorList>
            <person name="Chen W.-M."/>
        </authorList>
    </citation>
    <scope>NUCLEOTIDE SEQUENCE</scope>
    <source>
        <strain evidence="6">CYK-10</strain>
    </source>
</reference>
<dbReference type="GO" id="GO:0003677">
    <property type="term" value="F:DNA binding"/>
    <property type="evidence" value="ECO:0007669"/>
    <property type="project" value="InterPro"/>
</dbReference>
<dbReference type="InterPro" id="IPR001091">
    <property type="entry name" value="RM_Methyltransferase"/>
</dbReference>
<accession>A0AAE4Y679</accession>
<dbReference type="GO" id="GO:0032259">
    <property type="term" value="P:methylation"/>
    <property type="evidence" value="ECO:0007669"/>
    <property type="project" value="UniProtKB-KW"/>
</dbReference>
<evidence type="ECO:0000256" key="4">
    <source>
        <dbReference type="RuleBase" id="RU362026"/>
    </source>
</evidence>
<sequence>MLNQLSIFDHMLPPSRALDLVAEIKNFADFGQATRCETVGGIPYFINEFWTAGQRQAHSLHEISYRACFKAQLPQFFIERLTKPGDLVLDPFMGRGTTLVQAALMNRRALGNDVNPLSQLLARPRLRPMSLQKVAAALASVDWTCGRIEREDLLAFYHPVTLRKLESLRIWLAERVPLTREPTDAVADWIRMVAINRLSGHSPGFFSGRSMPPNQAVSVKAQLKINEKLGVTPPERDVVAVILKKTQTLLKDGVPSGQADHCLSTGQAWSLTDIKDGQVDLTVTSPPFLDIVQYAADNWLRCWFAGINPEEVAIDMHKTEKAWTDMVRRVLVEQARVVRPGGHIAFEVGEVRGGKVLLERLVWQAAEGLPFEKLGVMVNDQEFTKTANCWGVENGAKGTNTNRIVLLRREF</sequence>
<dbReference type="InterPro" id="IPR002941">
    <property type="entry name" value="DNA_methylase_N4/N6"/>
</dbReference>
<comment type="catalytic activity">
    <reaction evidence="3">
        <text>a 2'-deoxyadenosine in DNA + S-adenosyl-L-methionine = an N(6)-methyl-2'-deoxyadenosine in DNA + S-adenosyl-L-homocysteine + H(+)</text>
        <dbReference type="Rhea" id="RHEA:15197"/>
        <dbReference type="Rhea" id="RHEA-COMP:12418"/>
        <dbReference type="Rhea" id="RHEA-COMP:12419"/>
        <dbReference type="ChEBI" id="CHEBI:15378"/>
        <dbReference type="ChEBI" id="CHEBI:57856"/>
        <dbReference type="ChEBI" id="CHEBI:59789"/>
        <dbReference type="ChEBI" id="CHEBI:90615"/>
        <dbReference type="ChEBI" id="CHEBI:90616"/>
        <dbReference type="EC" id="2.1.1.72"/>
    </reaction>
</comment>
<name>A0AAE4Y679_9RHOB</name>
<dbReference type="InterPro" id="IPR029063">
    <property type="entry name" value="SAM-dependent_MTases_sf"/>
</dbReference>
<evidence type="ECO:0000313" key="7">
    <source>
        <dbReference type="Proteomes" id="UP001193501"/>
    </source>
</evidence>